<reference evidence="1 2" key="1">
    <citation type="submission" date="2019-12" db="EMBL/GenBank/DDBJ databases">
        <title>Spirosoma sp. HMF4905 genome sequencing and assembly.</title>
        <authorList>
            <person name="Kang H."/>
            <person name="Cha I."/>
            <person name="Kim H."/>
            <person name="Joh K."/>
        </authorList>
    </citation>
    <scope>NUCLEOTIDE SEQUENCE [LARGE SCALE GENOMIC DNA]</scope>
    <source>
        <strain evidence="1 2">HMF4905</strain>
    </source>
</reference>
<sequence>MPTYRYYLLALLFILGSRTPGLGQESSSLIPAPEEAKQAMTLDLLGNTPVLGVSYHHQIIQFATQRQSYAGAIEVSAGAGIIPKLCLWGPCDDKLSVSTHHSLLLLWGRRLQVEVGYAGVLGQKGIIASQAYIPGVITGLRYAPKTWLVRLYVAGMIYSETRTSSKAYDDVVWKKTTYLFPSPGLSIGRRF</sequence>
<dbReference type="AlphaFoldDB" id="A0A7K1SDF5"/>
<accession>A0A7K1SDF5</accession>
<protein>
    <submittedName>
        <fullName evidence="1">Uncharacterized protein</fullName>
    </submittedName>
</protein>
<dbReference type="EMBL" id="WPIN01000006">
    <property type="protein sequence ID" value="MVM31844.1"/>
    <property type="molecule type" value="Genomic_DNA"/>
</dbReference>
<dbReference type="RefSeq" id="WP_157586481.1">
    <property type="nucleotide sequence ID" value="NZ_WPIN01000006.1"/>
</dbReference>
<organism evidence="1 2">
    <name type="scientific">Spirosoma arboris</name>
    <dbReference type="NCBI Taxonomy" id="2682092"/>
    <lineage>
        <taxon>Bacteria</taxon>
        <taxon>Pseudomonadati</taxon>
        <taxon>Bacteroidota</taxon>
        <taxon>Cytophagia</taxon>
        <taxon>Cytophagales</taxon>
        <taxon>Cytophagaceae</taxon>
        <taxon>Spirosoma</taxon>
    </lineage>
</organism>
<comment type="caution">
    <text evidence="1">The sequence shown here is derived from an EMBL/GenBank/DDBJ whole genome shotgun (WGS) entry which is preliminary data.</text>
</comment>
<dbReference type="Proteomes" id="UP000436006">
    <property type="component" value="Unassembled WGS sequence"/>
</dbReference>
<proteinExistence type="predicted"/>
<name>A0A7K1SDF5_9BACT</name>
<keyword evidence="2" id="KW-1185">Reference proteome</keyword>
<evidence type="ECO:0000313" key="1">
    <source>
        <dbReference type="EMBL" id="MVM31844.1"/>
    </source>
</evidence>
<evidence type="ECO:0000313" key="2">
    <source>
        <dbReference type="Proteomes" id="UP000436006"/>
    </source>
</evidence>
<gene>
    <name evidence="1" type="ORF">GO755_17480</name>
</gene>